<reference evidence="1" key="1">
    <citation type="submission" date="2021-01" db="EMBL/GenBank/DDBJ databases">
        <authorList>
            <consortium name="Genoscope - CEA"/>
            <person name="William W."/>
        </authorList>
    </citation>
    <scope>NUCLEOTIDE SEQUENCE</scope>
</reference>
<sequence length="43" mass="5010">MCGDYELRYTLHDISATLKYSIKWIIRDIGDKTALVSHINLEI</sequence>
<dbReference type="AlphaFoldDB" id="A0A817AF60"/>
<dbReference type="EMBL" id="HG994362">
    <property type="protein sequence ID" value="CAF2258764.1"/>
    <property type="molecule type" value="Genomic_DNA"/>
</dbReference>
<dbReference type="Proteomes" id="UP001295469">
    <property type="component" value="Chromosome A08"/>
</dbReference>
<protein>
    <submittedName>
        <fullName evidence="1">(rape) hypothetical protein</fullName>
    </submittedName>
</protein>
<organism evidence="1">
    <name type="scientific">Brassica napus</name>
    <name type="common">Rape</name>
    <dbReference type="NCBI Taxonomy" id="3708"/>
    <lineage>
        <taxon>Eukaryota</taxon>
        <taxon>Viridiplantae</taxon>
        <taxon>Streptophyta</taxon>
        <taxon>Embryophyta</taxon>
        <taxon>Tracheophyta</taxon>
        <taxon>Spermatophyta</taxon>
        <taxon>Magnoliopsida</taxon>
        <taxon>eudicotyledons</taxon>
        <taxon>Gunneridae</taxon>
        <taxon>Pentapetalae</taxon>
        <taxon>rosids</taxon>
        <taxon>malvids</taxon>
        <taxon>Brassicales</taxon>
        <taxon>Brassicaceae</taxon>
        <taxon>Brassiceae</taxon>
        <taxon>Brassica</taxon>
    </lineage>
</organism>
<gene>
    <name evidence="1" type="ORF">DARMORV10_A08P32190.1</name>
</gene>
<name>A0A817AF60_BRANA</name>
<proteinExistence type="predicted"/>
<evidence type="ECO:0000313" key="1">
    <source>
        <dbReference type="EMBL" id="CAF2258764.1"/>
    </source>
</evidence>
<accession>A0A817AF60</accession>